<gene>
    <name evidence="2" type="ORF">ADS77_16250</name>
</gene>
<evidence type="ECO:0000313" key="2">
    <source>
        <dbReference type="EMBL" id="KPH60198.1"/>
    </source>
</evidence>
<dbReference type="RefSeq" id="WP_054455347.1">
    <property type="nucleotide sequence ID" value="NZ_LHPH01000021.1"/>
</dbReference>
<dbReference type="Proteomes" id="UP000037848">
    <property type="component" value="Unassembled WGS sequence"/>
</dbReference>
<dbReference type="AlphaFoldDB" id="A0A0N0LX58"/>
<keyword evidence="1" id="KW-0732">Signal</keyword>
<feature type="chain" id="PRO_5005855149" description="Lipoprotein" evidence="1">
    <location>
        <begin position="19"/>
        <end position="194"/>
    </location>
</feature>
<protein>
    <recommendedName>
        <fullName evidence="4">Lipoprotein</fullName>
    </recommendedName>
</protein>
<keyword evidence="3" id="KW-1185">Reference proteome</keyword>
<organism evidence="2 3">
    <name type="scientific">Pseudoalteromonas porphyrae</name>
    <dbReference type="NCBI Taxonomy" id="187330"/>
    <lineage>
        <taxon>Bacteria</taxon>
        <taxon>Pseudomonadati</taxon>
        <taxon>Pseudomonadota</taxon>
        <taxon>Gammaproteobacteria</taxon>
        <taxon>Alteromonadales</taxon>
        <taxon>Pseudoalteromonadaceae</taxon>
        <taxon>Pseudoalteromonas</taxon>
    </lineage>
</organism>
<evidence type="ECO:0000313" key="3">
    <source>
        <dbReference type="Proteomes" id="UP000037848"/>
    </source>
</evidence>
<reference evidence="2 3" key="1">
    <citation type="submission" date="2015-08" db="EMBL/GenBank/DDBJ databases">
        <title>Draft Genome Sequence of Pseudoalteromonas porphyrae UCD-SED14.</title>
        <authorList>
            <person name="Coil D.A."/>
            <person name="Jospin G."/>
            <person name="Lee R.D."/>
            <person name="Eisen J.A."/>
        </authorList>
    </citation>
    <scope>NUCLEOTIDE SEQUENCE [LARGE SCALE GENOMIC DNA]</scope>
    <source>
        <strain evidence="2 3">UCD-SED14</strain>
    </source>
</reference>
<evidence type="ECO:0008006" key="4">
    <source>
        <dbReference type="Google" id="ProtNLM"/>
    </source>
</evidence>
<dbReference type="STRING" id="187330.AMS58_18440"/>
<evidence type="ECO:0000256" key="1">
    <source>
        <dbReference type="SAM" id="SignalP"/>
    </source>
</evidence>
<comment type="caution">
    <text evidence="2">The sequence shown here is derived from an EMBL/GenBank/DDBJ whole genome shotgun (WGS) entry which is preliminary data.</text>
</comment>
<dbReference type="PROSITE" id="PS51257">
    <property type="entry name" value="PROKAR_LIPOPROTEIN"/>
    <property type="match status" value="1"/>
</dbReference>
<dbReference type="EMBL" id="LHPH01000021">
    <property type="protein sequence ID" value="KPH60198.1"/>
    <property type="molecule type" value="Genomic_DNA"/>
</dbReference>
<feature type="signal peptide" evidence="1">
    <location>
        <begin position="1"/>
        <end position="18"/>
    </location>
</feature>
<accession>A0A0N0LX58</accession>
<name>A0A0N0LX58_9GAMM</name>
<dbReference type="PATRIC" id="fig|187330.3.peg.1668"/>
<sequence length="194" mass="22068">MKKLATALILPLFLSSCANSPESDLIKLNNRTACCSDLKSIKFVAQQPKQLTYFDLEKQPVRLFNEAKSPFIAIEKPHNSRFAQVFSHANGAFIQTATLVYPQLLILDKSKQVIKHLKPYEAWEYGLPTTLDLDGNLYYKTQFTLPEEAKYLIFYTDSSVNNKKATINWRSQVGGSEYRHLTLTSFAKIGIKLL</sequence>
<proteinExistence type="predicted"/>
<dbReference type="OrthoDB" id="6402314at2"/>